<dbReference type="CDD" id="cd06565">
    <property type="entry name" value="GH20_GcnA-like"/>
    <property type="match status" value="1"/>
</dbReference>
<dbReference type="Proteomes" id="UP000886887">
    <property type="component" value="Unassembled WGS sequence"/>
</dbReference>
<dbReference type="GO" id="GO:0004563">
    <property type="term" value="F:beta-N-acetylhexosaminidase activity"/>
    <property type="evidence" value="ECO:0007669"/>
    <property type="project" value="UniProtKB-ARBA"/>
</dbReference>
<feature type="domain" description="Glycoside hydrolase family 20 catalytic" evidence="3">
    <location>
        <begin position="145"/>
        <end position="279"/>
    </location>
</feature>
<dbReference type="InterPro" id="IPR015883">
    <property type="entry name" value="Glyco_hydro_20_cat"/>
</dbReference>
<evidence type="ECO:0000313" key="5">
    <source>
        <dbReference type="EMBL" id="HIQ72018.1"/>
    </source>
</evidence>
<dbReference type="InterPro" id="IPR038901">
    <property type="entry name" value="HEXDC-like"/>
</dbReference>
<organism evidence="5 6">
    <name type="scientific">Candidatus Onthenecus intestinigallinarum</name>
    <dbReference type="NCBI Taxonomy" id="2840875"/>
    <lineage>
        <taxon>Bacteria</taxon>
        <taxon>Bacillati</taxon>
        <taxon>Bacillota</taxon>
        <taxon>Clostridia</taxon>
        <taxon>Eubacteriales</taxon>
        <taxon>Candidatus Onthenecus</taxon>
    </lineage>
</organism>
<dbReference type="Gene3D" id="3.20.20.80">
    <property type="entry name" value="Glycosidases"/>
    <property type="match status" value="1"/>
</dbReference>
<comment type="similarity">
    <text evidence="1">Belongs to the glycosyl hydrolase 20 family.</text>
</comment>
<dbReference type="SUPFAM" id="SSF51445">
    <property type="entry name" value="(Trans)glycosidases"/>
    <property type="match status" value="1"/>
</dbReference>
<proteinExistence type="inferred from homology"/>
<dbReference type="PANTHER" id="PTHR21040">
    <property type="entry name" value="BCDNA.GH04120"/>
    <property type="match status" value="1"/>
</dbReference>
<evidence type="ECO:0000259" key="3">
    <source>
        <dbReference type="Pfam" id="PF00728"/>
    </source>
</evidence>
<protein>
    <submittedName>
        <fullName evidence="5">Beta-N-acetylhexosaminidase</fullName>
    </submittedName>
</protein>
<dbReference type="EMBL" id="DVFJ01000027">
    <property type="protein sequence ID" value="HIQ72018.1"/>
    <property type="molecule type" value="Genomic_DNA"/>
</dbReference>
<keyword evidence="2" id="KW-0378">Hydrolase</keyword>
<dbReference type="AlphaFoldDB" id="A0A9D1CRC7"/>
<feature type="domain" description="Glycoside Hydrolase 20C C-terminal" evidence="4">
    <location>
        <begin position="423"/>
        <end position="603"/>
    </location>
</feature>
<reference evidence="5" key="2">
    <citation type="journal article" date="2021" name="PeerJ">
        <title>Extensive microbial diversity within the chicken gut microbiome revealed by metagenomics and culture.</title>
        <authorList>
            <person name="Gilroy R."/>
            <person name="Ravi A."/>
            <person name="Getino M."/>
            <person name="Pursley I."/>
            <person name="Horton D.L."/>
            <person name="Alikhan N.F."/>
            <person name="Baker D."/>
            <person name="Gharbi K."/>
            <person name="Hall N."/>
            <person name="Watson M."/>
            <person name="Adriaenssens E.M."/>
            <person name="Foster-Nyarko E."/>
            <person name="Jarju S."/>
            <person name="Secka A."/>
            <person name="Antonio M."/>
            <person name="Oren A."/>
            <person name="Chaudhuri R.R."/>
            <person name="La Ragione R."/>
            <person name="Hildebrand F."/>
            <person name="Pallen M.J."/>
        </authorList>
    </citation>
    <scope>NUCLEOTIDE SEQUENCE</scope>
    <source>
        <strain evidence="5">ChiSxjej2B14-6234</strain>
    </source>
</reference>
<sequence>MPTLYFTGDVAQVEAGLALLCDELGIRRAPDGLPVCIELDPKAPQTLRVDVERTHAAIVCRDRASCFRGLSHLLAHLDGEPFSVCEARRFMRNGIMFDCSRNAVANLDALRYMLRRMALMGLDWAMMYTEETYELDSEPYFGYCRGRYSEEELRALDDYADALGIELIPCIQTLSHLERFLHWPAAARYRDTQVTLMVGNEDVYDLIERMLQSAVRPYRSRRIHIGMDEAWDLGRGERLSRRGYTPPSTLMAEHLRRVREIVHKLGLQAMMWSDMHFENAGPGGYYGEDKVFTDEIVRSAPADIDLVYWDYYHEREAGYDRMLTLHEQFSAKTVFAGGIWTWSGIAADYRKTMTVIGPALRMCLKHGVREVFATAWGDNGGECPFSTILLGLQAYAEFDYAGTLDEAHLMRRFAQCTGADGRAFLRIGELHHPFEREKPERGVVNICKPLLYEDPLIPLFERDFAGESMQAHYAALQLAFLRDADAAPQALQPMLRMYEALAEALRLKCAWRDGAAAAVRVHDQKAARALLDVADANIAALMELAERWRAVWMAENKPFGFEVVDARVGGVIARFRSAKARMQAFADGALADIPELSCEKLPCLVDGEGLYIAETRWSHLVSASNV</sequence>
<name>A0A9D1CRC7_9FIRM</name>
<evidence type="ECO:0000259" key="4">
    <source>
        <dbReference type="Pfam" id="PF18088"/>
    </source>
</evidence>
<evidence type="ECO:0000256" key="2">
    <source>
        <dbReference type="ARBA" id="ARBA00022801"/>
    </source>
</evidence>
<gene>
    <name evidence="5" type="ORF">IAB73_07420</name>
</gene>
<reference evidence="5" key="1">
    <citation type="submission" date="2020-10" db="EMBL/GenBank/DDBJ databases">
        <authorList>
            <person name="Gilroy R."/>
        </authorList>
    </citation>
    <scope>NUCLEOTIDE SEQUENCE</scope>
    <source>
        <strain evidence="5">ChiSxjej2B14-6234</strain>
    </source>
</reference>
<dbReference type="InterPro" id="IPR041063">
    <property type="entry name" value="Glyco_H_20C_C"/>
</dbReference>
<dbReference type="PANTHER" id="PTHR21040:SF8">
    <property type="entry name" value="BCDNA.GH04120"/>
    <property type="match status" value="1"/>
</dbReference>
<dbReference type="GO" id="GO:0005975">
    <property type="term" value="P:carbohydrate metabolic process"/>
    <property type="evidence" value="ECO:0007669"/>
    <property type="project" value="InterPro"/>
</dbReference>
<evidence type="ECO:0000256" key="1">
    <source>
        <dbReference type="ARBA" id="ARBA00006285"/>
    </source>
</evidence>
<comment type="caution">
    <text evidence="5">The sequence shown here is derived from an EMBL/GenBank/DDBJ whole genome shotgun (WGS) entry which is preliminary data.</text>
</comment>
<dbReference type="Gene3D" id="1.20.120.670">
    <property type="entry name" value="N-acetyl-b-d-glucoasminidase"/>
    <property type="match status" value="1"/>
</dbReference>
<dbReference type="Pfam" id="PF00728">
    <property type="entry name" value="Glyco_hydro_20"/>
    <property type="match status" value="1"/>
</dbReference>
<dbReference type="Pfam" id="PF18088">
    <property type="entry name" value="Glyco_H_20C_C"/>
    <property type="match status" value="1"/>
</dbReference>
<accession>A0A9D1CRC7</accession>
<evidence type="ECO:0000313" key="6">
    <source>
        <dbReference type="Proteomes" id="UP000886887"/>
    </source>
</evidence>
<dbReference type="InterPro" id="IPR017853">
    <property type="entry name" value="GH"/>
</dbReference>